<evidence type="ECO:0000259" key="1">
    <source>
        <dbReference type="Pfam" id="PF09537"/>
    </source>
</evidence>
<gene>
    <name evidence="2" type="ORF">SAMN02799615_00787</name>
</gene>
<dbReference type="InterPro" id="IPR011971">
    <property type="entry name" value="CHP02284"/>
</dbReference>
<protein>
    <recommendedName>
        <fullName evidence="1">DUF2383 domain-containing protein</fullName>
    </recommendedName>
</protein>
<dbReference type="SUPFAM" id="SSF47240">
    <property type="entry name" value="Ferritin-like"/>
    <property type="match status" value="1"/>
</dbReference>
<accession>A0A1I1ZQM5</accession>
<dbReference type="InterPro" id="IPR016920">
    <property type="entry name" value="UCP029477"/>
</dbReference>
<dbReference type="STRING" id="500610.SAMN02799615_00787"/>
<evidence type="ECO:0000313" key="3">
    <source>
        <dbReference type="Proteomes" id="UP000199477"/>
    </source>
</evidence>
<dbReference type="InterPro" id="IPR009078">
    <property type="entry name" value="Ferritin-like_SF"/>
</dbReference>
<name>A0A1I1ZQM5_9GAMM</name>
<dbReference type="Pfam" id="PF09537">
    <property type="entry name" value="DUF2383"/>
    <property type="match status" value="1"/>
</dbReference>
<dbReference type="RefSeq" id="WP_026636610.1">
    <property type="nucleotide sequence ID" value="NZ_FONH01000002.1"/>
</dbReference>
<organism evidence="2 3">
    <name type="scientific">Dyella marensis</name>
    <dbReference type="NCBI Taxonomy" id="500610"/>
    <lineage>
        <taxon>Bacteria</taxon>
        <taxon>Pseudomonadati</taxon>
        <taxon>Pseudomonadota</taxon>
        <taxon>Gammaproteobacteria</taxon>
        <taxon>Lysobacterales</taxon>
        <taxon>Rhodanobacteraceae</taxon>
        <taxon>Dyella</taxon>
    </lineage>
</organism>
<sequence length="150" mass="16479">MTATNEHDVKVLNDLIATTLDSADGYGEASKDAKSSQLASLFRDRAAEREQVVGKLQQRVAFLGGKPEDSGTVLASAHRMFTNLRNSLSKSDEAVIDEVERGEDHIKHKFEDALEDGDVTTDTRAIIADANISVRSGHDQMSRMKHMLHS</sequence>
<evidence type="ECO:0000313" key="2">
    <source>
        <dbReference type="EMBL" id="SFE33951.1"/>
    </source>
</evidence>
<dbReference type="PIRSF" id="PIRSF029477">
    <property type="entry name" value="UCP029477"/>
    <property type="match status" value="1"/>
</dbReference>
<dbReference type="Proteomes" id="UP000199477">
    <property type="component" value="Unassembled WGS sequence"/>
</dbReference>
<reference evidence="3" key="1">
    <citation type="submission" date="2016-10" db="EMBL/GenBank/DDBJ databases">
        <authorList>
            <person name="Varghese N."/>
            <person name="Submissions S."/>
        </authorList>
    </citation>
    <scope>NUCLEOTIDE SEQUENCE [LARGE SCALE GENOMIC DNA]</scope>
    <source>
        <strain evidence="3">UNC178MFTsu3.1</strain>
    </source>
</reference>
<feature type="domain" description="DUF2383" evidence="1">
    <location>
        <begin position="9"/>
        <end position="116"/>
    </location>
</feature>
<dbReference type="EMBL" id="FONH01000002">
    <property type="protein sequence ID" value="SFE33951.1"/>
    <property type="molecule type" value="Genomic_DNA"/>
</dbReference>
<dbReference type="AlphaFoldDB" id="A0A1I1ZQM5"/>
<dbReference type="Gene3D" id="1.20.1260.10">
    <property type="match status" value="1"/>
</dbReference>
<dbReference type="InterPro" id="IPR012347">
    <property type="entry name" value="Ferritin-like"/>
</dbReference>
<proteinExistence type="predicted"/>
<keyword evidence="3" id="KW-1185">Reference proteome</keyword>
<dbReference type="InterPro" id="IPR019052">
    <property type="entry name" value="DUF2383"/>
</dbReference>
<dbReference type="NCBIfam" id="TIGR02284">
    <property type="entry name" value="PA2169 family four-helix-bundle protein"/>
    <property type="match status" value="1"/>
</dbReference>